<evidence type="ECO:0000256" key="2">
    <source>
        <dbReference type="ARBA" id="ARBA00004123"/>
    </source>
</evidence>
<dbReference type="FunFam" id="3.30.160.60:FF:000446">
    <property type="entry name" value="Zinc finger protein"/>
    <property type="match status" value="1"/>
</dbReference>
<dbReference type="PROSITE" id="PS50850">
    <property type="entry name" value="MFS"/>
    <property type="match status" value="1"/>
</dbReference>
<feature type="transmembrane region" description="Helical" evidence="27">
    <location>
        <begin position="1850"/>
        <end position="1870"/>
    </location>
</feature>
<feature type="non-terminal residue" evidence="30">
    <location>
        <position position="1"/>
    </location>
</feature>
<feature type="transmembrane region" description="Helical" evidence="27">
    <location>
        <begin position="1760"/>
        <end position="1781"/>
    </location>
</feature>
<evidence type="ECO:0000256" key="10">
    <source>
        <dbReference type="ARBA" id="ARBA00022723"/>
    </source>
</evidence>
<dbReference type="Pfam" id="PF00096">
    <property type="entry name" value="zf-C2H2"/>
    <property type="match status" value="7"/>
</dbReference>
<keyword evidence="12 25" id="KW-0863">Zinc-finger</keyword>
<dbReference type="FunFam" id="1.20.1250.20:FF:000028">
    <property type="entry name" value="Sugar phosphate exchanger 3 isoform 1"/>
    <property type="match status" value="1"/>
</dbReference>
<keyword evidence="14" id="KW-0862">Zinc</keyword>
<dbReference type="Gene3D" id="1.20.1250.20">
    <property type="entry name" value="MFS general substrate transporter like domains"/>
    <property type="match status" value="2"/>
</dbReference>
<feature type="region of interest" description="Disordered" evidence="26">
    <location>
        <begin position="1021"/>
        <end position="1052"/>
    </location>
</feature>
<feature type="compositionally biased region" description="Acidic residues" evidence="26">
    <location>
        <begin position="247"/>
        <end position="265"/>
    </location>
</feature>
<evidence type="ECO:0000256" key="22">
    <source>
        <dbReference type="ARBA" id="ARBA00023242"/>
    </source>
</evidence>
<evidence type="ECO:0000256" key="26">
    <source>
        <dbReference type="SAM" id="MobiDB-lite"/>
    </source>
</evidence>
<evidence type="ECO:0000256" key="27">
    <source>
        <dbReference type="SAM" id="Phobius"/>
    </source>
</evidence>
<feature type="domain" description="C2H2-type" evidence="28">
    <location>
        <begin position="735"/>
        <end position="762"/>
    </location>
</feature>
<evidence type="ECO:0000256" key="12">
    <source>
        <dbReference type="ARBA" id="ARBA00022771"/>
    </source>
</evidence>
<feature type="domain" description="C2H2-type" evidence="28">
    <location>
        <begin position="1438"/>
        <end position="1465"/>
    </location>
</feature>
<name>A0AAE0US91_9TELE</name>
<feature type="domain" description="C2H2-type" evidence="28">
    <location>
        <begin position="763"/>
        <end position="790"/>
    </location>
</feature>
<evidence type="ECO:0000256" key="16">
    <source>
        <dbReference type="ARBA" id="ARBA00023015"/>
    </source>
</evidence>
<keyword evidence="13" id="KW-0256">Endoplasmic reticulum</keyword>
<evidence type="ECO:0000256" key="11">
    <source>
        <dbReference type="ARBA" id="ARBA00022737"/>
    </source>
</evidence>
<evidence type="ECO:0000256" key="15">
    <source>
        <dbReference type="ARBA" id="ARBA00022989"/>
    </source>
</evidence>
<feature type="domain" description="C2H2-type" evidence="28">
    <location>
        <begin position="1466"/>
        <end position="1496"/>
    </location>
</feature>
<keyword evidence="7" id="KW-0813">Transport</keyword>
<evidence type="ECO:0000256" key="13">
    <source>
        <dbReference type="ARBA" id="ARBA00022824"/>
    </source>
</evidence>
<dbReference type="FunFam" id="3.30.160.60:FF:002343">
    <property type="entry name" value="Zinc finger protein 33A"/>
    <property type="match status" value="2"/>
</dbReference>
<comment type="function">
    <text evidence="1">May be involved in transcriptional regulation.</text>
</comment>
<feature type="region of interest" description="Disordered" evidence="26">
    <location>
        <begin position="1101"/>
        <end position="1124"/>
    </location>
</feature>
<evidence type="ECO:0000313" key="30">
    <source>
        <dbReference type="EMBL" id="KAK3518164.1"/>
    </source>
</evidence>
<feature type="compositionally biased region" description="Polar residues" evidence="26">
    <location>
        <begin position="1035"/>
        <end position="1050"/>
    </location>
</feature>
<dbReference type="InterPro" id="IPR036236">
    <property type="entry name" value="Znf_C2H2_sf"/>
</dbReference>
<evidence type="ECO:0000256" key="19">
    <source>
        <dbReference type="ARBA" id="ARBA00023163"/>
    </source>
</evidence>
<feature type="domain" description="C2H2-type" evidence="28">
    <location>
        <begin position="1382"/>
        <end position="1409"/>
    </location>
</feature>
<dbReference type="InterPro" id="IPR013087">
    <property type="entry name" value="Znf_C2H2_type"/>
</dbReference>
<feature type="transmembrane region" description="Helical" evidence="27">
    <location>
        <begin position="1924"/>
        <end position="1945"/>
    </location>
</feature>
<dbReference type="GO" id="GO:0042910">
    <property type="term" value="F:xenobiotic transmembrane transporter activity"/>
    <property type="evidence" value="ECO:0007669"/>
    <property type="project" value="UniProtKB-ARBA"/>
</dbReference>
<reference evidence="30" key="1">
    <citation type="submission" date="2023-06" db="EMBL/GenBank/DDBJ databases">
        <title>Male Hemibagrus guttatus genome.</title>
        <authorList>
            <person name="Bian C."/>
        </authorList>
    </citation>
    <scope>NUCLEOTIDE SEQUENCE</scope>
    <source>
        <strain evidence="30">Male_cb2023</strain>
        <tissue evidence="30">Muscle</tissue>
    </source>
</reference>
<keyword evidence="20" id="KW-0325">Glycoprotein</keyword>
<dbReference type="Pfam" id="PF13912">
    <property type="entry name" value="zf-C2H2_6"/>
    <property type="match status" value="3"/>
</dbReference>
<feature type="domain" description="C2H2-type" evidence="28">
    <location>
        <begin position="558"/>
        <end position="585"/>
    </location>
</feature>
<feature type="transmembrane region" description="Helical" evidence="27">
    <location>
        <begin position="1635"/>
        <end position="1659"/>
    </location>
</feature>
<evidence type="ECO:0000256" key="3">
    <source>
        <dbReference type="ARBA" id="ARBA00004155"/>
    </source>
</evidence>
<dbReference type="Pfam" id="PF14973">
    <property type="entry name" value="TINF2_N"/>
    <property type="match status" value="2"/>
</dbReference>
<evidence type="ECO:0000256" key="25">
    <source>
        <dbReference type="PROSITE-ProRule" id="PRU00042"/>
    </source>
</evidence>
<accession>A0AAE0US91</accession>
<comment type="similarity">
    <text evidence="5">Belongs to the krueppel C2H2-type zinc-finger protein family.</text>
</comment>
<dbReference type="FunFam" id="3.30.160.60:FF:000624">
    <property type="entry name" value="zinc finger protein 697"/>
    <property type="match status" value="2"/>
</dbReference>
<feature type="compositionally biased region" description="Polar residues" evidence="26">
    <location>
        <begin position="1195"/>
        <end position="1205"/>
    </location>
</feature>
<evidence type="ECO:0000256" key="14">
    <source>
        <dbReference type="ARBA" id="ARBA00022833"/>
    </source>
</evidence>
<feature type="domain" description="C2H2-type" evidence="28">
    <location>
        <begin position="527"/>
        <end position="554"/>
    </location>
</feature>
<feature type="transmembrane region" description="Helical" evidence="27">
    <location>
        <begin position="1571"/>
        <end position="1593"/>
    </location>
</feature>
<feature type="compositionally biased region" description="Acidic residues" evidence="26">
    <location>
        <begin position="1112"/>
        <end position="1122"/>
    </location>
</feature>
<feature type="domain" description="C2H2-type" evidence="28">
    <location>
        <begin position="443"/>
        <end position="465"/>
    </location>
</feature>
<keyword evidence="16" id="KW-0805">Transcription regulation</keyword>
<organism evidence="30 31">
    <name type="scientific">Hemibagrus guttatus</name>
    <dbReference type="NCBI Taxonomy" id="175788"/>
    <lineage>
        <taxon>Eukaryota</taxon>
        <taxon>Metazoa</taxon>
        <taxon>Chordata</taxon>
        <taxon>Craniata</taxon>
        <taxon>Vertebrata</taxon>
        <taxon>Euteleostomi</taxon>
        <taxon>Actinopterygii</taxon>
        <taxon>Neopterygii</taxon>
        <taxon>Teleostei</taxon>
        <taxon>Ostariophysi</taxon>
        <taxon>Siluriformes</taxon>
        <taxon>Bagridae</taxon>
        <taxon>Hemibagrus</taxon>
    </lineage>
</organism>
<feature type="domain" description="C2H2-type" evidence="28">
    <location>
        <begin position="707"/>
        <end position="734"/>
    </location>
</feature>
<evidence type="ECO:0000256" key="23">
    <source>
        <dbReference type="ARBA" id="ARBA00041091"/>
    </source>
</evidence>
<evidence type="ECO:0000256" key="8">
    <source>
        <dbReference type="ARBA" id="ARBA00022597"/>
    </source>
</evidence>
<keyword evidence="10" id="KW-0479">Metal-binding</keyword>
<dbReference type="FunFam" id="3.30.160.60:FF:000012">
    <property type="entry name" value="RB-associated KRAB zinc finger protein-like"/>
    <property type="match status" value="1"/>
</dbReference>
<evidence type="ECO:0000256" key="7">
    <source>
        <dbReference type="ARBA" id="ARBA00022448"/>
    </source>
</evidence>
<feature type="domain" description="C2H2-type" evidence="28">
    <location>
        <begin position="499"/>
        <end position="521"/>
    </location>
</feature>
<feature type="domain" description="C2H2-type" evidence="28">
    <location>
        <begin position="623"/>
        <end position="650"/>
    </location>
</feature>
<dbReference type="PANTHER" id="PTHR24390:SF79">
    <property type="entry name" value="ASPARAGINE-RICH ZINC FINGER PROTEIN AZF1"/>
    <property type="match status" value="1"/>
</dbReference>
<dbReference type="FunFam" id="3.30.160.60:FF:000966">
    <property type="entry name" value="ZFP90 zinc finger protein"/>
    <property type="match status" value="1"/>
</dbReference>
<feature type="region of interest" description="Disordered" evidence="26">
    <location>
        <begin position="1192"/>
        <end position="1221"/>
    </location>
</feature>
<dbReference type="InterPro" id="IPR036259">
    <property type="entry name" value="MFS_trans_sf"/>
</dbReference>
<feature type="region of interest" description="Disordered" evidence="26">
    <location>
        <begin position="372"/>
        <end position="393"/>
    </location>
</feature>
<dbReference type="FunFam" id="3.30.160.60:FF:001485">
    <property type="entry name" value="Krueppel-related zinc finger protein"/>
    <property type="match status" value="1"/>
</dbReference>
<evidence type="ECO:0000256" key="6">
    <source>
        <dbReference type="ARBA" id="ARBA00009598"/>
    </source>
</evidence>
<dbReference type="InterPro" id="IPR020846">
    <property type="entry name" value="MFS_dom"/>
</dbReference>
<feature type="domain" description="C2H2-type" evidence="28">
    <location>
        <begin position="1254"/>
        <end position="1281"/>
    </location>
</feature>
<feature type="domain" description="C2H2-type" evidence="28">
    <location>
        <begin position="679"/>
        <end position="706"/>
    </location>
</feature>
<dbReference type="EMBL" id="JAUCMX010000018">
    <property type="protein sequence ID" value="KAK3518164.1"/>
    <property type="molecule type" value="Genomic_DNA"/>
</dbReference>
<dbReference type="InterPro" id="IPR011701">
    <property type="entry name" value="MFS"/>
</dbReference>
<dbReference type="SUPFAM" id="SSF103473">
    <property type="entry name" value="MFS general substrate transporter"/>
    <property type="match status" value="1"/>
</dbReference>
<evidence type="ECO:0000313" key="31">
    <source>
        <dbReference type="Proteomes" id="UP001274896"/>
    </source>
</evidence>
<evidence type="ECO:0000256" key="17">
    <source>
        <dbReference type="ARBA" id="ARBA00023125"/>
    </source>
</evidence>
<dbReference type="GO" id="GO:0006357">
    <property type="term" value="P:regulation of transcription by RNA polymerase II"/>
    <property type="evidence" value="ECO:0007669"/>
    <property type="project" value="TreeGrafter"/>
</dbReference>
<evidence type="ECO:0000256" key="18">
    <source>
        <dbReference type="ARBA" id="ARBA00023136"/>
    </source>
</evidence>
<sequence length="1962" mass="219083">VPLHTSPCSVPPISSLRLLVPPLRLMSAFMWKIAQQQHLEHYGKLEEFVSLVTRLVPEVLTSRQKATLVMGLRAKMILEMCRGELPADLETVKSHIQRIQSSHSSKGIDTEADILQANLLTLVLGLLEDPAKKEYFFQEVFPHEYGPEFDQALQVLVGHFLSRLEQLLPVPSFKQTSSWLSACPWEWNEYLESVCRTESLLPLMQIGICGTLEDNALPSIVEDRILSSLSLTDMVITTQTQPPSQEPQDEDRESAPEDGVEDEDVSSGLDGTVAAEYIRANDGAMEEDSERQTFEREIKEAIKHLEKESDLSAEVAGGLQSTEVPGIDSELKTTDETDETTDAISEAVPAVEDIAAEQQTVIPRVAHTKITQPLEVSHSAANRGSDEDGADQCDPQQALMEEATPGEVNDEAPGSEQSPRNPPAADSPKIPVKSPYLLGRLLHKCLKCGKRFAYRSELHKHQDSHRLAASIKCCECGQIFRDSKLLALHRQRGCRMRTYKCIKCGAAFRSLSNWYKHQQAHKVVCTHKCPECGKVFQSLTGLVAHRREHMGPAVNGVYTCDKCDMTFGSYRGRVLHQRVHTDKSKQPSRKEREPGKCRFCDESFVLLSDLRVHLKTHPEYRPHQCDQCGKCFALHHSLLAHLSNHTGDKPYLCTQCGKRFFSKVQLKSHMRCHSGERPHMCPHCGKCFSLLGNLNIHVRIHTGEKPYLCRHCGKGFISAGELQVHERSHTGEKPYCCSICDKRFVVSSHLTAHKRVHTGERPYSCTQCSKTFIRRYDWNKHMYTHSGVKPFPCSLPLCSVRLLVPPLRLMSAFMWRVVQQQNLEHFDKLEEYILLITRMVPEILSERQRSVLIMGLRAKMILEMCKDEIPTDLKSIRARLHTAESFSMSKSTGSEVEVLQGRLLKLVISLLEDPVKKEHFFLEVFPHEYGPEFDKALQVLVGHFLSRLEQLLPVPSFKQAAQWLDTEPTGWEDLVQMNCDPTHLLPLLQSDYHGNLDKNGLPSIVEERIISSLSLASLTDEVIPSESKSDDRSEPSISMDCSSQTDQDVMQDSKTDVSAHIIFTSEQAACHSETACEELESFTNNTQEEWDLNENGVNENREQMKQSSQTVSEDEASADVESSEPNTVIADLGNAGEGGAEKLRTGSKGNSGQMLKVIVPKHLLPAIKQISLPSVLLSRCPSSEPVPLKVVPDSDATSSLNSRVSENTRKLQRRQPRAQHATAGNYKCVPCKMSFKTHFQASVHQRKRHRKLIYSCPNCEKSFESMKAWTRHRTEHKEEKPQRCTDCGEECASLQALVAHSKTHNHVVSESMPTSEKAAPPPKPAPGECKFCGETFSPIELRTHLKTHPEFRPHQCDHCGRCFANLSNLLAHISNHTGEKPHVCLNCGKKFFSKSQLKSHMKSHSKDRPYCCSYCGKCFHTAGNLNIHTRIHTGEKPYTCIECGKAFCSAGRLQVHRRCHTGEKPYQCDVCGRGFIVSSHRTIHMSYVLLHASRKTFSNVKVSISAQWTPSVQNSSSPAFSPGEMWEDNRLFASADQATLFLGVLDTIFLFSYAVGLYISGIIGDRLNLRYVLSFGLCGSAVVEFVFGTLTEWLHFYNVYFYCCLWVLNGLLQSAVWPCVVAVMGNWFGKSGRGFVFGLWSACASVGNILGAFLASSVLKYGYEYAFLVTSVVQFAGGVVVFFGLLTSPKEVGLCESTVTGLTTVERDTDSHRPLMSDNEEDEEEMVCDGGYYSIQKQDDEPEPQPKAINFFQAFCLPGVIPYSLAYACLKLVNYSFFFWLPFYLSNNFGWKEAEADRLSVWYDVGGIVGGTVQGLISDFLGKRAPVLCISLLLAMGALVGYSHSPNDQIVNGVLLATTGFFIGGPSNMISSAISADLGRQEALQGSQEALATVTGIVDGTGSIGAAGGQYLVPLIESKLGWMWVFYFFIVMTGFSIVFIIPLIVNDIRSMCRDSQARTHQL</sequence>
<evidence type="ECO:0000259" key="28">
    <source>
        <dbReference type="PROSITE" id="PS50157"/>
    </source>
</evidence>
<keyword evidence="11" id="KW-0677">Repeat</keyword>
<feature type="transmembrane region" description="Helical" evidence="27">
    <location>
        <begin position="1599"/>
        <end position="1623"/>
    </location>
</feature>
<keyword evidence="21" id="KW-0458">Lysosome</keyword>
<keyword evidence="22" id="KW-0539">Nucleus</keyword>
<dbReference type="InterPro" id="IPR029400">
    <property type="entry name" value="TINF2_N"/>
</dbReference>
<feature type="region of interest" description="Disordered" evidence="26">
    <location>
        <begin position="405"/>
        <end position="431"/>
    </location>
</feature>
<comment type="similarity">
    <text evidence="6">Belongs to the major facilitator superfamily. Organophosphate:Pi antiporter (OPA) (TC 2.A.1.4) family.</text>
</comment>
<keyword evidence="9 27" id="KW-0812">Transmembrane</keyword>
<dbReference type="PROSITE" id="PS50157">
    <property type="entry name" value="ZINC_FINGER_C2H2_2"/>
    <property type="match status" value="17"/>
</dbReference>
<comment type="caution">
    <text evidence="30">The sequence shown here is derived from an EMBL/GenBank/DDBJ whole genome shotgun (WGS) entry which is preliminary data.</text>
</comment>
<comment type="subcellular location">
    <subcellularLocation>
        <location evidence="4">Endoplasmic reticulum membrane</location>
        <topology evidence="4">Multi-pass membrane protein</topology>
    </subcellularLocation>
    <subcellularLocation>
        <location evidence="3">Lysosome membrane</location>
        <topology evidence="3">Multi-pass membrane protein</topology>
    </subcellularLocation>
    <subcellularLocation>
        <location evidence="2">Nucleus</location>
    </subcellularLocation>
</comment>
<feature type="region of interest" description="Disordered" evidence="26">
    <location>
        <begin position="239"/>
        <end position="271"/>
    </location>
</feature>
<keyword evidence="18 27" id="KW-0472">Membrane</keyword>
<dbReference type="FunFam" id="3.30.160.60:FF:000557">
    <property type="entry name" value="zinc finger and SCAN domain-containing protein 29"/>
    <property type="match status" value="1"/>
</dbReference>
<evidence type="ECO:0000256" key="4">
    <source>
        <dbReference type="ARBA" id="ARBA00004477"/>
    </source>
</evidence>
<feature type="transmembrane region" description="Helical" evidence="27">
    <location>
        <begin position="1538"/>
        <end position="1559"/>
    </location>
</feature>
<feature type="transmembrane region" description="Helical" evidence="27">
    <location>
        <begin position="1825"/>
        <end position="1844"/>
    </location>
</feature>
<evidence type="ECO:0000259" key="29">
    <source>
        <dbReference type="PROSITE" id="PS50850"/>
    </source>
</evidence>
<dbReference type="CDD" id="cd17342">
    <property type="entry name" value="MFS_SLC37A3"/>
    <property type="match status" value="1"/>
</dbReference>
<dbReference type="PROSITE" id="PS00028">
    <property type="entry name" value="ZINC_FINGER_C2H2_1"/>
    <property type="match status" value="17"/>
</dbReference>
<dbReference type="GO" id="GO:0005634">
    <property type="term" value="C:nucleus"/>
    <property type="evidence" value="ECO:0007669"/>
    <property type="project" value="UniProtKB-SubCell"/>
</dbReference>
<dbReference type="GO" id="GO:0008270">
    <property type="term" value="F:zinc ion binding"/>
    <property type="evidence" value="ECO:0007669"/>
    <property type="project" value="UniProtKB-KW"/>
</dbReference>
<dbReference type="GO" id="GO:0005789">
    <property type="term" value="C:endoplasmic reticulum membrane"/>
    <property type="evidence" value="ECO:0007669"/>
    <property type="project" value="UniProtKB-SubCell"/>
</dbReference>
<dbReference type="Proteomes" id="UP001274896">
    <property type="component" value="Unassembled WGS sequence"/>
</dbReference>
<dbReference type="GO" id="GO:0003700">
    <property type="term" value="F:DNA-binding transcription factor activity"/>
    <property type="evidence" value="ECO:0007669"/>
    <property type="project" value="TreeGrafter"/>
</dbReference>
<dbReference type="SUPFAM" id="SSF57667">
    <property type="entry name" value="beta-beta-alpha zinc fingers"/>
    <property type="match status" value="11"/>
</dbReference>
<dbReference type="GO" id="GO:0006855">
    <property type="term" value="P:xenobiotic transmembrane transport"/>
    <property type="evidence" value="ECO:0007669"/>
    <property type="project" value="UniProtKB-ARBA"/>
</dbReference>
<dbReference type="FunFam" id="1.20.1250.20:FF:000132">
    <property type="entry name" value="sugar phosphate exchanger 3 isoform X1"/>
    <property type="match status" value="1"/>
</dbReference>
<feature type="domain" description="C2H2-type" evidence="28">
    <location>
        <begin position="1410"/>
        <end position="1437"/>
    </location>
</feature>
<proteinExistence type="inferred from homology"/>
<gene>
    <name evidence="30" type="ORF">QTP70_033269</name>
</gene>
<feature type="domain" description="Major facilitator superfamily (MFS) profile" evidence="29">
    <location>
        <begin position="1487"/>
        <end position="1948"/>
    </location>
</feature>
<feature type="domain" description="C2H2-type" evidence="28">
    <location>
        <begin position="1354"/>
        <end position="1381"/>
    </location>
</feature>
<keyword evidence="31" id="KW-1185">Reference proteome</keyword>
<dbReference type="SMART" id="SM00355">
    <property type="entry name" value="ZnF_C2H2"/>
    <property type="match status" value="21"/>
</dbReference>
<evidence type="ECO:0000256" key="24">
    <source>
        <dbReference type="ARBA" id="ARBA00042039"/>
    </source>
</evidence>
<keyword evidence="19" id="KW-0804">Transcription</keyword>
<feature type="domain" description="C2H2-type" evidence="28">
    <location>
        <begin position="651"/>
        <end position="678"/>
    </location>
</feature>
<keyword evidence="15 27" id="KW-1133">Transmembrane helix</keyword>
<evidence type="ECO:0000256" key="1">
    <source>
        <dbReference type="ARBA" id="ARBA00003767"/>
    </source>
</evidence>
<feature type="transmembrane region" description="Helical" evidence="27">
    <location>
        <begin position="1665"/>
        <end position="1686"/>
    </location>
</feature>
<keyword evidence="17" id="KW-0238">DNA-binding</keyword>
<evidence type="ECO:0000256" key="20">
    <source>
        <dbReference type="ARBA" id="ARBA00023180"/>
    </source>
</evidence>
<dbReference type="GO" id="GO:0000978">
    <property type="term" value="F:RNA polymerase II cis-regulatory region sequence-specific DNA binding"/>
    <property type="evidence" value="ECO:0007669"/>
    <property type="project" value="TreeGrafter"/>
</dbReference>
<evidence type="ECO:0000256" key="21">
    <source>
        <dbReference type="ARBA" id="ARBA00023228"/>
    </source>
</evidence>
<dbReference type="GO" id="GO:0005765">
    <property type="term" value="C:lysosomal membrane"/>
    <property type="evidence" value="ECO:0007669"/>
    <property type="project" value="UniProtKB-SubCell"/>
</dbReference>
<evidence type="ECO:0000256" key="5">
    <source>
        <dbReference type="ARBA" id="ARBA00006991"/>
    </source>
</evidence>
<feature type="domain" description="C2H2-type" evidence="28">
    <location>
        <begin position="595"/>
        <end position="622"/>
    </location>
</feature>
<keyword evidence="8" id="KW-0762">Sugar transport</keyword>
<dbReference type="Pfam" id="PF07690">
    <property type="entry name" value="MFS_1"/>
    <property type="match status" value="1"/>
</dbReference>
<protein>
    <recommendedName>
        <fullName evidence="23">Sugar phosphate exchanger 3</fullName>
    </recommendedName>
    <alternativeName>
        <fullName evidence="24">Solute carrier family 37 member 3</fullName>
    </alternativeName>
</protein>
<dbReference type="PANTHER" id="PTHR24390">
    <property type="entry name" value="ZINC FINGER PROTEIN"/>
    <property type="match status" value="1"/>
</dbReference>
<dbReference type="CDD" id="cd11657">
    <property type="entry name" value="TIN2_N"/>
    <property type="match status" value="2"/>
</dbReference>
<evidence type="ECO:0000256" key="9">
    <source>
        <dbReference type="ARBA" id="ARBA00022692"/>
    </source>
</evidence>
<dbReference type="Gene3D" id="3.30.160.60">
    <property type="entry name" value="Classic Zinc Finger"/>
    <property type="match status" value="16"/>
</dbReference>
<dbReference type="FunFam" id="3.30.160.60:FF:000218">
    <property type="entry name" value="Zinc finger protein 10"/>
    <property type="match status" value="1"/>
</dbReference>